<feature type="domain" description="C2H2-type" evidence="2">
    <location>
        <begin position="984"/>
        <end position="1011"/>
    </location>
</feature>
<dbReference type="EMBL" id="SDAQ01000178">
    <property type="protein sequence ID" value="KAI3531859.1"/>
    <property type="molecule type" value="Genomic_DNA"/>
</dbReference>
<dbReference type="PANTHER" id="PTHR42031:SF1">
    <property type="entry name" value="KEY LIME PATHOGENICITY PROTEIN"/>
    <property type="match status" value="1"/>
</dbReference>
<evidence type="ECO:0000259" key="2">
    <source>
        <dbReference type="SMART" id="SM00355"/>
    </source>
</evidence>
<dbReference type="InterPro" id="IPR036236">
    <property type="entry name" value="Znf_C2H2_sf"/>
</dbReference>
<name>A0A9P9X263_9PEZI</name>
<dbReference type="PANTHER" id="PTHR42031">
    <property type="entry name" value="KEY LIME PATHOGENICITY PROTEIN"/>
    <property type="match status" value="1"/>
</dbReference>
<dbReference type="SMART" id="SM00355">
    <property type="entry name" value="ZnF_C2H2"/>
    <property type="match status" value="7"/>
</dbReference>
<feature type="compositionally biased region" description="Polar residues" evidence="1">
    <location>
        <begin position="226"/>
        <end position="237"/>
    </location>
</feature>
<feature type="region of interest" description="Disordered" evidence="1">
    <location>
        <begin position="679"/>
        <end position="700"/>
    </location>
</feature>
<proteinExistence type="predicted"/>
<protein>
    <recommendedName>
        <fullName evidence="2">C2H2-type domain-containing protein</fullName>
    </recommendedName>
</protein>
<dbReference type="InterPro" id="IPR057218">
    <property type="entry name" value="DUF7896"/>
</dbReference>
<keyword evidence="4" id="KW-1185">Reference proteome</keyword>
<sequence length="1146" mass="128268">MAADLTDPGLDSAIRQLLDQQAEIQARLAALLPAKYGLNAKLELDMLRHKLRVLQAYSDHHHISANIPINSEFEEARSLQYRCECIETACLEQGHDLLDPNMVDALKRSLYDEAPTGYAAWLDRNLEGHDPVVRGWKMRESLSPSSRSTSSFKCWDERCIHYIYGFHNKDERDNHAREHTLHPHRDSGMSVGNTPPISFPEYQTLRPWGPETGKQPLALQLPKPSHGTQLAPLTTGQPKERRDTLQSYSLVSEYSAPGRGSVDSEVDPLLPPLKRSRVGQSRLQSIGELRLLQDSGPCLRCMATKQPCDSNEPCYYCVDQPLSPSSDFWKAIGCHRGPLDAFSDIMLPALVSPRQSQTPITSPLAQRRSMNEHLENSYRISPDILHAVKANLDFDDGFWWTEELANLPLANSTLSHYPRETIDRPPPILNILTASWNGGGTAYNFLHLLKTSGLIAATREREEAVFPVLYRAKLLLREVMFWDLQQPEPSIRLDGGPPHRPLFTDEVDQDAHYRLLYNCMAQFLQAFESATVKKGPRDPKSWCAVFIALCIFSVVRTILVDIASYLPRRLSSHTPPTWRGTGGVHAMNSVYKLLVTLFATSGPMLLDEQTADLDERDRAITDSLYMVMRKDTWGQQGFASSKDFLIHLGDGNMEGAATFNGFLRQRVPARTSMFVLPPIAKPSEEPRRPMHDPRALGDPWIPNPAPLSDRDPFAATMGPDYLTSPQGIDALGRRHTVGESPTFPRGPLRPLESPLSGGRGRPTYQRPPLRRVYCIKCNEYPEGFRGEHELRRHTDAKHASLVRRWVCTEPDTYSPTLPQPVIPLAKCKACVTQKRYGAYYNAAAHLRRAHFNPHRGGKASGDWPPMTILKDWMREVRQSVDIQDQDDSSGGEEADYKQPLEYFTQAPPPPPPARSPTFGPTMLAAAPPAVPLMIAPAESMVSSQMSSPSSKTLDNRTRCPHPDCGRVFKDLAAHMLTHQEERPEKCPIETCEYHTKGFARKYDKNRHALTHYKGTMVCPFCPGVGTAYEKAFNRADVFKRHLTSVHNVEQTPPNSRKLIISGSGNVRGDGAKCSICQSYFGTAQEFYEHLDDCVLNVIVPTSAKTPRDSSVLPSVSGVEERERLGDNDTINVQTGSPVGEKMDTNP</sequence>
<evidence type="ECO:0000313" key="3">
    <source>
        <dbReference type="EMBL" id="KAI3531859.1"/>
    </source>
</evidence>
<dbReference type="Pfam" id="PF25438">
    <property type="entry name" value="DUF7896"/>
    <property type="match status" value="1"/>
</dbReference>
<feature type="domain" description="C2H2-type" evidence="2">
    <location>
        <begin position="152"/>
        <end position="179"/>
    </location>
</feature>
<gene>
    <name evidence="3" type="ORF">CABS02_14049</name>
</gene>
<dbReference type="OrthoDB" id="4738706at2759"/>
<dbReference type="InterPro" id="IPR013087">
    <property type="entry name" value="Znf_C2H2_type"/>
</dbReference>
<feature type="domain" description="C2H2-type" evidence="2">
    <location>
        <begin position="1071"/>
        <end position="1091"/>
    </location>
</feature>
<feature type="region of interest" description="Disordered" evidence="1">
    <location>
        <begin position="221"/>
        <end position="241"/>
    </location>
</feature>
<feature type="domain" description="C2H2-type" evidence="2">
    <location>
        <begin position="957"/>
        <end position="978"/>
    </location>
</feature>
<dbReference type="Proteomes" id="UP001056436">
    <property type="component" value="Unassembled WGS sequence"/>
</dbReference>
<feature type="region of interest" description="Disordered" evidence="1">
    <location>
        <begin position="714"/>
        <end position="764"/>
    </location>
</feature>
<evidence type="ECO:0000313" key="4">
    <source>
        <dbReference type="Proteomes" id="UP001056436"/>
    </source>
</evidence>
<dbReference type="Gene3D" id="3.30.160.60">
    <property type="entry name" value="Classic Zinc Finger"/>
    <property type="match status" value="1"/>
</dbReference>
<feature type="region of interest" description="Disordered" evidence="1">
    <location>
        <begin position="1104"/>
        <end position="1146"/>
    </location>
</feature>
<dbReference type="SUPFAM" id="SSF57667">
    <property type="entry name" value="beta-beta-alpha zinc fingers"/>
    <property type="match status" value="1"/>
</dbReference>
<accession>A0A9P9X263</accession>
<feature type="domain" description="C2H2-type" evidence="2">
    <location>
        <begin position="772"/>
        <end position="798"/>
    </location>
</feature>
<feature type="compositionally biased region" description="Basic and acidic residues" evidence="1">
    <location>
        <begin position="682"/>
        <end position="695"/>
    </location>
</feature>
<reference evidence="3" key="1">
    <citation type="submission" date="2019-01" db="EMBL/GenBank/DDBJ databases">
        <title>Colletotrichum abscissum LGMF1257.</title>
        <authorList>
            <person name="Baroncelli R."/>
        </authorList>
    </citation>
    <scope>NUCLEOTIDE SEQUENCE</scope>
    <source>
        <strain evidence="3">Ca142</strain>
    </source>
</reference>
<comment type="caution">
    <text evidence="3">The sequence shown here is derived from an EMBL/GenBank/DDBJ whole genome shotgun (WGS) entry which is preliminary data.</text>
</comment>
<organism evidence="3 4">
    <name type="scientific">Colletotrichum abscissum</name>
    <dbReference type="NCBI Taxonomy" id="1671311"/>
    <lineage>
        <taxon>Eukaryota</taxon>
        <taxon>Fungi</taxon>
        <taxon>Dikarya</taxon>
        <taxon>Ascomycota</taxon>
        <taxon>Pezizomycotina</taxon>
        <taxon>Sordariomycetes</taxon>
        <taxon>Hypocreomycetidae</taxon>
        <taxon>Glomerellales</taxon>
        <taxon>Glomerellaceae</taxon>
        <taxon>Colletotrichum</taxon>
        <taxon>Colletotrichum acutatum species complex</taxon>
    </lineage>
</organism>
<evidence type="ECO:0000256" key="1">
    <source>
        <dbReference type="SAM" id="MobiDB-lite"/>
    </source>
</evidence>
<feature type="domain" description="C2H2-type" evidence="2">
    <location>
        <begin position="825"/>
        <end position="850"/>
    </location>
</feature>
<feature type="domain" description="C2H2-type" evidence="2">
    <location>
        <begin position="1016"/>
        <end position="1046"/>
    </location>
</feature>
<dbReference type="AlphaFoldDB" id="A0A9P9X263"/>